<dbReference type="PANTHER" id="PTHR30486">
    <property type="entry name" value="TWITCHING MOTILITY PROTEIN PILT"/>
    <property type="match status" value="1"/>
</dbReference>
<dbReference type="InterPro" id="IPR027417">
    <property type="entry name" value="P-loop_NTPase"/>
</dbReference>
<comment type="similarity">
    <text evidence="1">Belongs to the GSP E family.</text>
</comment>
<proteinExistence type="inferred from homology"/>
<evidence type="ECO:0000313" key="5">
    <source>
        <dbReference type="Proteomes" id="UP000247476"/>
    </source>
</evidence>
<evidence type="ECO:0000256" key="2">
    <source>
        <dbReference type="SAM" id="MobiDB-lite"/>
    </source>
</evidence>
<dbReference type="InterPro" id="IPR001482">
    <property type="entry name" value="T2SS/T4SS_dom"/>
</dbReference>
<keyword evidence="5" id="KW-1185">Reference proteome</keyword>
<evidence type="ECO:0000313" key="4">
    <source>
        <dbReference type="EMBL" id="PYI55880.1"/>
    </source>
</evidence>
<accession>A0A2V5KLH9</accession>
<sequence>MPVNCRPVRRPPRSRDWRSGTSSRTFPAGNGCTDRTAGSPSRCSRSRSRVWRTRFVRRKGAKPLSADSIARQLRERIRETIDLSGSHSDESFVQAIEETVFRYAGERYLTAKERQTIVQAIFHSFRGLDVLQPLIDDPTITEVMINAYDEIFIEREGRVELFEGRFESESKLEDVIQSIVAKVNRVVNESSPIVDARLPDGSRVHVVLPPIALKGPAVTIRKFPANPLRMEHLVARGAISGEAAAFLAKLVRAKYNLFIGGGTGSGKTTFLNALCAFVPADERIVTIEDSAELQIRELPNWVRLETRNANTEGKGAISIRDLIRASLRMRPNRIIVGEVRGAEAFDMLQAMNTGHDGSLSTGHANSVPDMLSRLETMVLSGAALPVEVVRKQIGAALDVMVHLSRFRDRSRRVTEITELVGTEQGEFRLNPLFVFAESGEDENGSIIGGLVPTGNRLIGDDKLKMAGIE</sequence>
<dbReference type="SUPFAM" id="SSF52540">
    <property type="entry name" value="P-loop containing nucleoside triphosphate hydrolases"/>
    <property type="match status" value="1"/>
</dbReference>
<evidence type="ECO:0000259" key="3">
    <source>
        <dbReference type="Pfam" id="PF00437"/>
    </source>
</evidence>
<dbReference type="PANTHER" id="PTHR30486:SF6">
    <property type="entry name" value="TYPE IV PILUS RETRACTATION ATPASE PILT"/>
    <property type="match status" value="1"/>
</dbReference>
<dbReference type="Gene3D" id="3.30.450.380">
    <property type="match status" value="1"/>
</dbReference>
<dbReference type="GO" id="GO:0016887">
    <property type="term" value="F:ATP hydrolysis activity"/>
    <property type="evidence" value="ECO:0007669"/>
    <property type="project" value="InterPro"/>
</dbReference>
<dbReference type="Pfam" id="PF00437">
    <property type="entry name" value="T2SSE"/>
    <property type="match status" value="1"/>
</dbReference>
<protein>
    <submittedName>
        <fullName evidence="4">Pilus assembly protein</fullName>
    </submittedName>
</protein>
<reference evidence="4 5" key="1">
    <citation type="submission" date="2018-05" db="EMBL/GenBank/DDBJ databases">
        <title>Paenibacillus flagellatus sp. nov., isolated from selenium mineral soil.</title>
        <authorList>
            <person name="Dai X."/>
        </authorList>
    </citation>
    <scope>NUCLEOTIDE SEQUENCE [LARGE SCALE GENOMIC DNA]</scope>
    <source>
        <strain evidence="4 5">DXL2</strain>
    </source>
</reference>
<feature type="region of interest" description="Disordered" evidence="2">
    <location>
        <begin position="1"/>
        <end position="43"/>
    </location>
</feature>
<dbReference type="AlphaFoldDB" id="A0A2V5KLH9"/>
<feature type="domain" description="Bacterial type II secretion system protein E" evidence="3">
    <location>
        <begin position="129"/>
        <end position="405"/>
    </location>
</feature>
<name>A0A2V5KLH9_9BACL</name>
<gene>
    <name evidence="4" type="ORF">DLM86_09210</name>
</gene>
<dbReference type="Proteomes" id="UP000247476">
    <property type="component" value="Unassembled WGS sequence"/>
</dbReference>
<dbReference type="CDD" id="cd01130">
    <property type="entry name" value="VirB11-like_ATPase"/>
    <property type="match status" value="1"/>
</dbReference>
<organism evidence="4 5">
    <name type="scientific">Paenibacillus flagellatus</name>
    <dbReference type="NCBI Taxonomy" id="2211139"/>
    <lineage>
        <taxon>Bacteria</taxon>
        <taxon>Bacillati</taxon>
        <taxon>Bacillota</taxon>
        <taxon>Bacilli</taxon>
        <taxon>Bacillales</taxon>
        <taxon>Paenibacillaceae</taxon>
        <taxon>Paenibacillus</taxon>
    </lineage>
</organism>
<evidence type="ECO:0000256" key="1">
    <source>
        <dbReference type="ARBA" id="ARBA00006611"/>
    </source>
</evidence>
<dbReference type="Gene3D" id="3.40.50.300">
    <property type="entry name" value="P-loop containing nucleotide triphosphate hydrolases"/>
    <property type="match status" value="1"/>
</dbReference>
<dbReference type="InterPro" id="IPR050921">
    <property type="entry name" value="T4SS_GSP_E_ATPase"/>
</dbReference>
<dbReference type="EMBL" id="QJVJ01000003">
    <property type="protein sequence ID" value="PYI55880.1"/>
    <property type="molecule type" value="Genomic_DNA"/>
</dbReference>
<dbReference type="OrthoDB" id="9810761at2"/>
<comment type="caution">
    <text evidence="4">The sequence shown here is derived from an EMBL/GenBank/DDBJ whole genome shotgun (WGS) entry which is preliminary data.</text>
</comment>